<dbReference type="GO" id="GO:0016740">
    <property type="term" value="F:transferase activity"/>
    <property type="evidence" value="ECO:0007669"/>
    <property type="project" value="UniProtKB-KW"/>
</dbReference>
<dbReference type="AlphaFoldDB" id="A0A0W8G4K2"/>
<dbReference type="Gene3D" id="3.40.50.20">
    <property type="match status" value="1"/>
</dbReference>
<accession>A0A0W8G4K2</accession>
<dbReference type="GO" id="GO:0005737">
    <property type="term" value="C:cytoplasm"/>
    <property type="evidence" value="ECO:0007669"/>
    <property type="project" value="TreeGrafter"/>
</dbReference>
<protein>
    <submittedName>
        <fullName evidence="2">Glutathione synthase/ribosomal protein s6 modification enzyme (Glutaminyl transferase)-like</fullName>
    </submittedName>
</protein>
<organism evidence="2">
    <name type="scientific">hydrocarbon metagenome</name>
    <dbReference type="NCBI Taxonomy" id="938273"/>
    <lineage>
        <taxon>unclassified sequences</taxon>
        <taxon>metagenomes</taxon>
        <taxon>ecological metagenomes</taxon>
    </lineage>
</organism>
<keyword evidence="2" id="KW-0808">Transferase</keyword>
<dbReference type="PANTHER" id="PTHR21621:SF0">
    <property type="entry name" value="BETA-CITRYLGLUTAMATE SYNTHASE B-RELATED"/>
    <property type="match status" value="1"/>
</dbReference>
<evidence type="ECO:0000259" key="1">
    <source>
        <dbReference type="PROSITE" id="PS50975"/>
    </source>
</evidence>
<sequence length="294" mass="31525">MKRVGVVGIPKGWSTQQLVDALATRGVSPVLIDMARARLDLATRTVWHADVEMTALDAVIVKKIAPTYSPDALDRMDILRFVAAMGVPVFSDPDSMYRLIDRLSCTTALRLGGIPMPPTTVTEDVDEALGAVENYGRAVFKPLYSSKARGMTVIEAGSAAREEIEDFQAAGNRVMYIQRMVSHAGGHLDLGVSFLGGRYLATYARQGNGQSWDTTTRTGGKYVPYEPGAEIVALAEKAQALFPGMAFTCVDVVETPDGAAIYEVSAFGGFRGLLDACGLDAAGLYADHVLERIA</sequence>
<dbReference type="GO" id="GO:0046872">
    <property type="term" value="F:metal ion binding"/>
    <property type="evidence" value="ECO:0007669"/>
    <property type="project" value="InterPro"/>
</dbReference>
<reference evidence="2" key="1">
    <citation type="journal article" date="2015" name="Proc. Natl. Acad. Sci. U.S.A.">
        <title>Networks of energetic and metabolic interactions define dynamics in microbial communities.</title>
        <authorList>
            <person name="Embree M."/>
            <person name="Liu J.K."/>
            <person name="Al-Bassam M.M."/>
            <person name="Zengler K."/>
        </authorList>
    </citation>
    <scope>NUCLEOTIDE SEQUENCE</scope>
</reference>
<dbReference type="Pfam" id="PF08443">
    <property type="entry name" value="RimK"/>
    <property type="match status" value="1"/>
</dbReference>
<dbReference type="SUPFAM" id="SSF56059">
    <property type="entry name" value="Glutathione synthetase ATP-binding domain-like"/>
    <property type="match status" value="1"/>
</dbReference>
<comment type="caution">
    <text evidence="2">The sequence shown here is derived from an EMBL/GenBank/DDBJ whole genome shotgun (WGS) entry which is preliminary data.</text>
</comment>
<dbReference type="GO" id="GO:0005524">
    <property type="term" value="F:ATP binding"/>
    <property type="evidence" value="ECO:0007669"/>
    <property type="project" value="InterPro"/>
</dbReference>
<evidence type="ECO:0000313" key="2">
    <source>
        <dbReference type="EMBL" id="KUG28058.1"/>
    </source>
</evidence>
<dbReference type="GO" id="GO:0016879">
    <property type="term" value="F:ligase activity, forming carbon-nitrogen bonds"/>
    <property type="evidence" value="ECO:0007669"/>
    <property type="project" value="TreeGrafter"/>
</dbReference>
<name>A0A0W8G4K2_9ZZZZ</name>
<dbReference type="InterPro" id="IPR011761">
    <property type="entry name" value="ATP-grasp"/>
</dbReference>
<dbReference type="Gene3D" id="3.30.470.20">
    <property type="entry name" value="ATP-grasp fold, B domain"/>
    <property type="match status" value="1"/>
</dbReference>
<dbReference type="PROSITE" id="PS50975">
    <property type="entry name" value="ATP_GRASP"/>
    <property type="match status" value="1"/>
</dbReference>
<dbReference type="EMBL" id="LNQE01000262">
    <property type="protein sequence ID" value="KUG28058.1"/>
    <property type="molecule type" value="Genomic_DNA"/>
</dbReference>
<dbReference type="NCBIfam" id="TIGR04356">
    <property type="entry name" value="grasp_GAK"/>
    <property type="match status" value="1"/>
</dbReference>
<feature type="domain" description="ATP-grasp" evidence="1">
    <location>
        <begin position="106"/>
        <end position="290"/>
    </location>
</feature>
<gene>
    <name evidence="2" type="ORF">ASZ90_002079</name>
</gene>
<proteinExistence type="predicted"/>
<dbReference type="InterPro" id="IPR027592">
    <property type="entry name" value="ATP-grasp_GAK"/>
</dbReference>
<dbReference type="PANTHER" id="PTHR21621">
    <property type="entry name" value="RIBOSOMAL PROTEIN S6 MODIFICATION PROTEIN"/>
    <property type="match status" value="1"/>
</dbReference>
<dbReference type="InterPro" id="IPR013651">
    <property type="entry name" value="ATP-grasp_RimK-type"/>
</dbReference>